<organism evidence="2 3">
    <name type="scientific">Tortispora caseinolytica NRRL Y-17796</name>
    <dbReference type="NCBI Taxonomy" id="767744"/>
    <lineage>
        <taxon>Eukaryota</taxon>
        <taxon>Fungi</taxon>
        <taxon>Dikarya</taxon>
        <taxon>Ascomycota</taxon>
        <taxon>Saccharomycotina</taxon>
        <taxon>Trigonopsidomycetes</taxon>
        <taxon>Trigonopsidales</taxon>
        <taxon>Trigonopsidaceae</taxon>
        <taxon>Tortispora</taxon>
    </lineage>
</organism>
<name>A0A1E4TGK5_9ASCO</name>
<keyword evidence="3" id="KW-1185">Reference proteome</keyword>
<gene>
    <name evidence="2" type="ORF">CANCADRAFT_113111</name>
</gene>
<feature type="region of interest" description="Disordered" evidence="1">
    <location>
        <begin position="259"/>
        <end position="291"/>
    </location>
</feature>
<sequence>MDALQSIAAGLVSYANEQGYSLEIPTAVASSYLADATAYSKDLEEYEQAISSIYQEIVDNTDVVLSYVPALTALPDLVNDLTSDVDALISDIATQLPTPLPTVDIQQAEDDITDFVEYVSGLNYFDAVYGNASELWDSYGNETTARFFINMTNSVLNDLLNSTVPVVFNESYFQNLSDGIVNHFDSADFNDTLADFFNATEQFIDGLNRTELIERFGNISIVESLLNVTSNMTFNLTDIIDDIKAFTVITSGMSLPTTLPTDSTSSASPSSSVTAAAAEDDGNTASVGQKESSVASSNSPFAGLATLALIVPGIFILLL</sequence>
<feature type="compositionally biased region" description="Low complexity" evidence="1">
    <location>
        <begin position="259"/>
        <end position="277"/>
    </location>
</feature>
<reference evidence="3" key="1">
    <citation type="submission" date="2016-02" db="EMBL/GenBank/DDBJ databases">
        <title>Comparative genomics of biotechnologically important yeasts.</title>
        <authorList>
            <consortium name="DOE Joint Genome Institute"/>
            <person name="Riley R."/>
            <person name="Haridas S."/>
            <person name="Wolfe K.H."/>
            <person name="Lopes M.R."/>
            <person name="Hittinger C.T."/>
            <person name="Goker M."/>
            <person name="Salamov A."/>
            <person name="Wisecaver J."/>
            <person name="Long T.M."/>
            <person name="Aerts A.L."/>
            <person name="Barry K."/>
            <person name="Choi C."/>
            <person name="Clum A."/>
            <person name="Coughlan A.Y."/>
            <person name="Deshpande S."/>
            <person name="Douglass A.P."/>
            <person name="Hanson S.J."/>
            <person name="Klenk H.-P."/>
            <person name="Labutti K."/>
            <person name="Lapidus A."/>
            <person name="Lindquist E."/>
            <person name="Lipzen A."/>
            <person name="Meier-Kolthoff J.P."/>
            <person name="Ohm R.A."/>
            <person name="Otillar R.P."/>
            <person name="Pangilinan J."/>
            <person name="Peng Y."/>
            <person name="Rokas A."/>
            <person name="Rosa C.A."/>
            <person name="Scheuner C."/>
            <person name="Sibirny A.A."/>
            <person name="Slot J.C."/>
            <person name="Stielow J.B."/>
            <person name="Sun H."/>
            <person name="Kurtzman C.P."/>
            <person name="Blackwell M."/>
            <person name="Jeffries T.W."/>
            <person name="Grigoriev I.V."/>
        </authorList>
    </citation>
    <scope>NUCLEOTIDE SEQUENCE [LARGE SCALE GENOMIC DNA]</scope>
    <source>
        <strain evidence="3">NRRL Y-17796</strain>
    </source>
</reference>
<dbReference type="Proteomes" id="UP000095023">
    <property type="component" value="Unassembled WGS sequence"/>
</dbReference>
<protein>
    <submittedName>
        <fullName evidence="2">Uncharacterized protein</fullName>
    </submittedName>
</protein>
<evidence type="ECO:0000313" key="2">
    <source>
        <dbReference type="EMBL" id="ODV90880.1"/>
    </source>
</evidence>
<accession>A0A1E4TGK5</accession>
<evidence type="ECO:0000256" key="1">
    <source>
        <dbReference type="SAM" id="MobiDB-lite"/>
    </source>
</evidence>
<dbReference type="EMBL" id="KV453842">
    <property type="protein sequence ID" value="ODV90880.1"/>
    <property type="molecule type" value="Genomic_DNA"/>
</dbReference>
<proteinExistence type="predicted"/>
<evidence type="ECO:0000313" key="3">
    <source>
        <dbReference type="Proteomes" id="UP000095023"/>
    </source>
</evidence>
<dbReference type="AlphaFoldDB" id="A0A1E4TGK5"/>